<dbReference type="Proteomes" id="UP001303889">
    <property type="component" value="Unassembled WGS sequence"/>
</dbReference>
<dbReference type="AlphaFoldDB" id="A0AAN6MMF5"/>
<sequence length="349" mass="39570">MQLPLADLDGAHYDLLVRAISRVLFTEIAEITYAQIIDGLPIADVADDTPCPIYGNHTIFEVHEELCPGMLDKAREFRAQFQPEIMTFIVLTHLHLLHDYRTCAPGSRRFKIVLIELVAVAVHQLAALLFELDTSMHKDDGITGWTPPLSGELYWKLYLDGPLPTLFRHGWYKDYPQYPRGVADMVGYWAEARILGGVVLFDRRDPDSNLDPDPYSGSDANPEVDPDAVYLHSDRALLDFLLADAEPAANPLPILGGPDNRVRVKPEEPILETGIFRDPWERKALTSSDGDLRLRDVINQTDYPTFQDRSAAMGRALDRLEIFRRQQSDEPLAWWLPTHKRSEELGVTM</sequence>
<keyword evidence="2" id="KW-1185">Reference proteome</keyword>
<organism evidence="1 2">
    <name type="scientific">Staphylotrichum tortipilum</name>
    <dbReference type="NCBI Taxonomy" id="2831512"/>
    <lineage>
        <taxon>Eukaryota</taxon>
        <taxon>Fungi</taxon>
        <taxon>Dikarya</taxon>
        <taxon>Ascomycota</taxon>
        <taxon>Pezizomycotina</taxon>
        <taxon>Sordariomycetes</taxon>
        <taxon>Sordariomycetidae</taxon>
        <taxon>Sordariales</taxon>
        <taxon>Chaetomiaceae</taxon>
        <taxon>Staphylotrichum</taxon>
    </lineage>
</organism>
<comment type="caution">
    <text evidence="1">The sequence shown here is derived from an EMBL/GenBank/DDBJ whole genome shotgun (WGS) entry which is preliminary data.</text>
</comment>
<protein>
    <submittedName>
        <fullName evidence="1">Uncharacterized protein</fullName>
    </submittedName>
</protein>
<reference evidence="1" key="2">
    <citation type="submission" date="2023-05" db="EMBL/GenBank/DDBJ databases">
        <authorList>
            <consortium name="Lawrence Berkeley National Laboratory"/>
            <person name="Steindorff A."/>
            <person name="Hensen N."/>
            <person name="Bonometti L."/>
            <person name="Westerberg I."/>
            <person name="Brannstrom I.O."/>
            <person name="Guillou S."/>
            <person name="Cros-Aarteil S."/>
            <person name="Calhoun S."/>
            <person name="Haridas S."/>
            <person name="Kuo A."/>
            <person name="Mondo S."/>
            <person name="Pangilinan J."/>
            <person name="Riley R."/>
            <person name="Labutti K."/>
            <person name="Andreopoulos B."/>
            <person name="Lipzen A."/>
            <person name="Chen C."/>
            <person name="Yanf M."/>
            <person name="Daum C."/>
            <person name="Ng V."/>
            <person name="Clum A."/>
            <person name="Ohm R."/>
            <person name="Martin F."/>
            <person name="Silar P."/>
            <person name="Natvig D."/>
            <person name="Lalanne C."/>
            <person name="Gautier V."/>
            <person name="Ament-Velasquez S.L."/>
            <person name="Kruys A."/>
            <person name="Hutchinson M.I."/>
            <person name="Powell A.J."/>
            <person name="Barry K."/>
            <person name="Miller A.N."/>
            <person name="Grigoriev I.V."/>
            <person name="Debuchy R."/>
            <person name="Gladieux P."/>
            <person name="Thoren M.H."/>
            <person name="Johannesson H."/>
        </authorList>
    </citation>
    <scope>NUCLEOTIDE SEQUENCE</scope>
    <source>
        <strain evidence="1">CBS 103.79</strain>
    </source>
</reference>
<name>A0AAN6MMF5_9PEZI</name>
<gene>
    <name evidence="1" type="ORF">C8A05DRAFT_43624</name>
</gene>
<evidence type="ECO:0000313" key="2">
    <source>
        <dbReference type="Proteomes" id="UP001303889"/>
    </source>
</evidence>
<evidence type="ECO:0000313" key="1">
    <source>
        <dbReference type="EMBL" id="KAK3903105.1"/>
    </source>
</evidence>
<reference evidence="1" key="1">
    <citation type="journal article" date="2023" name="Mol. Phylogenet. Evol.">
        <title>Genome-scale phylogeny and comparative genomics of the fungal order Sordariales.</title>
        <authorList>
            <person name="Hensen N."/>
            <person name="Bonometti L."/>
            <person name="Westerberg I."/>
            <person name="Brannstrom I.O."/>
            <person name="Guillou S."/>
            <person name="Cros-Aarteil S."/>
            <person name="Calhoun S."/>
            <person name="Haridas S."/>
            <person name="Kuo A."/>
            <person name="Mondo S."/>
            <person name="Pangilinan J."/>
            <person name="Riley R."/>
            <person name="LaButti K."/>
            <person name="Andreopoulos B."/>
            <person name="Lipzen A."/>
            <person name="Chen C."/>
            <person name="Yan M."/>
            <person name="Daum C."/>
            <person name="Ng V."/>
            <person name="Clum A."/>
            <person name="Steindorff A."/>
            <person name="Ohm R.A."/>
            <person name="Martin F."/>
            <person name="Silar P."/>
            <person name="Natvig D.O."/>
            <person name="Lalanne C."/>
            <person name="Gautier V."/>
            <person name="Ament-Velasquez S.L."/>
            <person name="Kruys A."/>
            <person name="Hutchinson M.I."/>
            <person name="Powell A.J."/>
            <person name="Barry K."/>
            <person name="Miller A.N."/>
            <person name="Grigoriev I.V."/>
            <person name="Debuchy R."/>
            <person name="Gladieux P."/>
            <person name="Hiltunen Thoren M."/>
            <person name="Johannesson H."/>
        </authorList>
    </citation>
    <scope>NUCLEOTIDE SEQUENCE</scope>
    <source>
        <strain evidence="1">CBS 103.79</strain>
    </source>
</reference>
<proteinExistence type="predicted"/>
<accession>A0AAN6MMF5</accession>
<dbReference type="EMBL" id="MU855469">
    <property type="protein sequence ID" value="KAK3903105.1"/>
    <property type="molecule type" value="Genomic_DNA"/>
</dbReference>